<evidence type="ECO:0000256" key="2">
    <source>
        <dbReference type="ARBA" id="ARBA00022692"/>
    </source>
</evidence>
<feature type="transmembrane region" description="Helical" evidence="5">
    <location>
        <begin position="6"/>
        <end position="26"/>
    </location>
</feature>
<evidence type="ECO:0000256" key="5">
    <source>
        <dbReference type="SAM" id="Phobius"/>
    </source>
</evidence>
<keyword evidence="1" id="KW-1003">Cell membrane</keyword>
<protein>
    <submittedName>
        <fullName evidence="6">Sporulation membrane protein YtaF</fullName>
    </submittedName>
</protein>
<gene>
    <name evidence="6" type="primary">ytaF</name>
    <name evidence="6" type="ORF">FPZ49_23535</name>
</gene>
<dbReference type="PANTHER" id="PTHR35529">
    <property type="entry name" value="MANGANESE EFFLUX PUMP MNTP-RELATED"/>
    <property type="match status" value="1"/>
</dbReference>
<evidence type="ECO:0000256" key="1">
    <source>
        <dbReference type="ARBA" id="ARBA00022475"/>
    </source>
</evidence>
<feature type="transmembrane region" description="Helical" evidence="5">
    <location>
        <begin position="182"/>
        <end position="200"/>
    </location>
</feature>
<feature type="transmembrane region" description="Helical" evidence="5">
    <location>
        <begin position="150"/>
        <end position="170"/>
    </location>
</feature>
<organism evidence="6 7">
    <name type="scientific">Paenibacillus cremeus</name>
    <dbReference type="NCBI Taxonomy" id="2163881"/>
    <lineage>
        <taxon>Bacteria</taxon>
        <taxon>Bacillati</taxon>
        <taxon>Bacillota</taxon>
        <taxon>Bacilli</taxon>
        <taxon>Bacillales</taxon>
        <taxon>Paenibacillaceae</taxon>
        <taxon>Paenibacillus</taxon>
    </lineage>
</organism>
<feature type="transmembrane region" description="Helical" evidence="5">
    <location>
        <begin position="65"/>
        <end position="82"/>
    </location>
</feature>
<keyword evidence="7" id="KW-1185">Reference proteome</keyword>
<feature type="transmembrane region" description="Helical" evidence="5">
    <location>
        <begin position="125"/>
        <end position="144"/>
    </location>
</feature>
<keyword evidence="2 5" id="KW-0812">Transmembrane</keyword>
<dbReference type="NCBIfam" id="TIGR02840">
    <property type="entry name" value="spore_YtaF"/>
    <property type="match status" value="1"/>
</dbReference>
<dbReference type="Pfam" id="PF02659">
    <property type="entry name" value="Mntp"/>
    <property type="match status" value="2"/>
</dbReference>
<name>A0A559K5N8_9BACL</name>
<dbReference type="Proteomes" id="UP000317036">
    <property type="component" value="Unassembled WGS sequence"/>
</dbReference>
<reference evidence="6 7" key="1">
    <citation type="submission" date="2019-07" db="EMBL/GenBank/DDBJ databases">
        <authorList>
            <person name="Kim J."/>
        </authorList>
    </citation>
    <scope>NUCLEOTIDE SEQUENCE [LARGE SCALE GENOMIC DNA]</scope>
    <source>
        <strain evidence="6 7">JC52</strain>
    </source>
</reference>
<dbReference type="InterPro" id="IPR014205">
    <property type="entry name" value="Spore_YtaF"/>
</dbReference>
<feature type="transmembrane region" description="Helical" evidence="5">
    <location>
        <begin position="33"/>
        <end position="53"/>
    </location>
</feature>
<evidence type="ECO:0000313" key="7">
    <source>
        <dbReference type="Proteomes" id="UP000317036"/>
    </source>
</evidence>
<evidence type="ECO:0000256" key="3">
    <source>
        <dbReference type="ARBA" id="ARBA00022989"/>
    </source>
</evidence>
<dbReference type="InterPro" id="IPR003810">
    <property type="entry name" value="Mntp/YtaF"/>
</dbReference>
<evidence type="ECO:0000313" key="6">
    <source>
        <dbReference type="EMBL" id="TVY07465.1"/>
    </source>
</evidence>
<sequence>MHWFSILGIGIAANLDNLGIGVSFGARSIRVTLISNLIIAVLSMIASYISITLGSFVSSYIPGNLANWCGGIMIILLGLWAIRTELRNASIVREEHSANPISNLLEHPQEADKDRNNILTWKESFALGTALALNCLAGGFGAGVTGLSPLATTISIGIFSLLTMAIGVRAGLKLSQTWLGKWSNLIGGIILIGIGLYEALV</sequence>
<dbReference type="AlphaFoldDB" id="A0A559K5N8"/>
<keyword evidence="3 5" id="KW-1133">Transmembrane helix</keyword>
<proteinExistence type="predicted"/>
<comment type="caution">
    <text evidence="6">The sequence shown here is derived from an EMBL/GenBank/DDBJ whole genome shotgun (WGS) entry which is preliminary data.</text>
</comment>
<dbReference type="EMBL" id="VNJI01000036">
    <property type="protein sequence ID" value="TVY07465.1"/>
    <property type="molecule type" value="Genomic_DNA"/>
</dbReference>
<dbReference type="OrthoDB" id="1679205at2"/>
<dbReference type="RefSeq" id="WP_144851628.1">
    <property type="nucleotide sequence ID" value="NZ_VNJI01000036.1"/>
</dbReference>
<dbReference type="PANTHER" id="PTHR35529:SF2">
    <property type="entry name" value="SPORULATION PROTEIN YTAF-RELATED"/>
    <property type="match status" value="1"/>
</dbReference>
<accession>A0A559K5N8</accession>
<evidence type="ECO:0000256" key="4">
    <source>
        <dbReference type="ARBA" id="ARBA00023136"/>
    </source>
</evidence>
<keyword evidence="4 5" id="KW-0472">Membrane</keyword>